<name>A0A919NGH0_9ACTN</name>
<dbReference type="Pfam" id="PF01833">
    <property type="entry name" value="TIG"/>
    <property type="match status" value="1"/>
</dbReference>
<dbReference type="CDD" id="cd00603">
    <property type="entry name" value="IPT_PCSR"/>
    <property type="match status" value="1"/>
</dbReference>
<dbReference type="GO" id="GO:0005975">
    <property type="term" value="P:carbohydrate metabolic process"/>
    <property type="evidence" value="ECO:0007669"/>
    <property type="project" value="UniProtKB-ARBA"/>
</dbReference>
<evidence type="ECO:0000313" key="4">
    <source>
        <dbReference type="Proteomes" id="UP000623608"/>
    </source>
</evidence>
<sequence length="550" mass="54402">MENQKVRPRRKTALRLGAALGAATLTSLAIATPSYAATPDVITLGTLVGPTGGGNNLTLTSTGINNQFAAGSVFVEFQWETATPGNCATAYVAPTAVAITSTAQTAGVIAASDVRIVSPTKLAVAVPSTLILGANNAAVTADYNVCVYNTNNSATASSLIGQTSGNGVNYTIGAVPTISAVSPAAGPSQGGNTITITGTNFAASGMTAAIGGFPLTGVTSTTTTLTGTVPLRAPSGPYAVSVQLLTGGGAVKKNAYTYADSIAVTPNTAPNTRTTPTDISVTGTRFMGLTFGTTTGLLPDDSGAHVYLVRGNYDPAKTTAGTKTNGQVAECENVLVVSDAELVCSLYLAGNGVAQATIHSVTGTTSGTTLTITVGSFTQADVGMAVTGATGLGTGNYITSVLDNNRAVLAKTPTAAITTATALSVAPTRSFTGDVTLTSGSNIITSTANGQFTSADVGRTISGTSIPGSTTITAVNSATSATLSANASGAATGAYVVSYAPTPVPVPNGPYAITVVGNGSIDAQPGGTKADSSYFRTAVTSGATFTVADY</sequence>
<dbReference type="SUPFAM" id="SSF81296">
    <property type="entry name" value="E set domains"/>
    <property type="match status" value="1"/>
</dbReference>
<accession>A0A919NGH0</accession>
<dbReference type="InterPro" id="IPR002909">
    <property type="entry name" value="IPT_dom"/>
</dbReference>
<proteinExistence type="predicted"/>
<dbReference type="InterPro" id="IPR014756">
    <property type="entry name" value="Ig_E-set"/>
</dbReference>
<feature type="signal peptide" evidence="1">
    <location>
        <begin position="1"/>
        <end position="36"/>
    </location>
</feature>
<evidence type="ECO:0000259" key="2">
    <source>
        <dbReference type="Pfam" id="PF01833"/>
    </source>
</evidence>
<keyword evidence="1" id="KW-0732">Signal</keyword>
<evidence type="ECO:0000256" key="1">
    <source>
        <dbReference type="SAM" id="SignalP"/>
    </source>
</evidence>
<keyword evidence="4" id="KW-1185">Reference proteome</keyword>
<dbReference type="EMBL" id="BOMY01000002">
    <property type="protein sequence ID" value="GIF17758.1"/>
    <property type="molecule type" value="Genomic_DNA"/>
</dbReference>
<dbReference type="Gene3D" id="2.60.40.10">
    <property type="entry name" value="Immunoglobulins"/>
    <property type="match status" value="1"/>
</dbReference>
<gene>
    <name evidence="3" type="ORF">Ate02nite_04880</name>
</gene>
<dbReference type="AlphaFoldDB" id="A0A919NGH0"/>
<dbReference type="InterPro" id="IPR013783">
    <property type="entry name" value="Ig-like_fold"/>
</dbReference>
<feature type="chain" id="PRO_5037502420" description="IPT/TIG domain-containing protein" evidence="1">
    <location>
        <begin position="37"/>
        <end position="550"/>
    </location>
</feature>
<dbReference type="Proteomes" id="UP000623608">
    <property type="component" value="Unassembled WGS sequence"/>
</dbReference>
<protein>
    <recommendedName>
        <fullName evidence="2">IPT/TIG domain-containing protein</fullName>
    </recommendedName>
</protein>
<comment type="caution">
    <text evidence="3">The sequence shown here is derived from an EMBL/GenBank/DDBJ whole genome shotgun (WGS) entry which is preliminary data.</text>
</comment>
<dbReference type="RefSeq" id="WP_203798165.1">
    <property type="nucleotide sequence ID" value="NZ_BOMY01000002.1"/>
</dbReference>
<reference evidence="3" key="1">
    <citation type="submission" date="2021-01" db="EMBL/GenBank/DDBJ databases">
        <title>Whole genome shotgun sequence of Actinoplanes tereljensis NBRC 105297.</title>
        <authorList>
            <person name="Komaki H."/>
            <person name="Tamura T."/>
        </authorList>
    </citation>
    <scope>NUCLEOTIDE SEQUENCE</scope>
    <source>
        <strain evidence="3">NBRC 105297</strain>
    </source>
</reference>
<evidence type="ECO:0000313" key="3">
    <source>
        <dbReference type="EMBL" id="GIF17758.1"/>
    </source>
</evidence>
<feature type="domain" description="IPT/TIG" evidence="2">
    <location>
        <begin position="176"/>
        <end position="258"/>
    </location>
</feature>
<organism evidence="3 4">
    <name type="scientific">Paractinoplanes tereljensis</name>
    <dbReference type="NCBI Taxonomy" id="571912"/>
    <lineage>
        <taxon>Bacteria</taxon>
        <taxon>Bacillati</taxon>
        <taxon>Actinomycetota</taxon>
        <taxon>Actinomycetes</taxon>
        <taxon>Micromonosporales</taxon>
        <taxon>Micromonosporaceae</taxon>
        <taxon>Paractinoplanes</taxon>
    </lineage>
</organism>